<dbReference type="InParanoid" id="F6WWE8"/>
<keyword evidence="6" id="KW-0206">Cytoskeleton</keyword>
<evidence type="ECO:0000256" key="5">
    <source>
        <dbReference type="ARBA" id="ARBA00023054"/>
    </source>
</evidence>
<feature type="coiled-coil region" evidence="8">
    <location>
        <begin position="445"/>
        <end position="501"/>
    </location>
</feature>
<evidence type="ECO:0000256" key="2">
    <source>
        <dbReference type="ARBA" id="ARBA00004300"/>
    </source>
</evidence>
<evidence type="ECO:0000256" key="8">
    <source>
        <dbReference type="SAM" id="Coils"/>
    </source>
</evidence>
<accession>F6WWE8</accession>
<dbReference type="PANTHER" id="PTHR18879">
    <property type="entry name" value="CENTROSOMAL PROTEIN OF 290 KDA"/>
    <property type="match status" value="1"/>
</dbReference>
<keyword evidence="5 8" id="KW-0175">Coiled coil</keyword>
<feature type="coiled-coil region" evidence="8">
    <location>
        <begin position="21"/>
        <end position="62"/>
    </location>
</feature>
<feature type="coiled-coil region" evidence="8">
    <location>
        <begin position="200"/>
        <end position="276"/>
    </location>
</feature>
<dbReference type="InterPro" id="IPR026201">
    <property type="entry name" value="Cep290"/>
</dbReference>
<sequence>MPTTVVLPEPHTTDNESKQQLDVAINTIETLKKRLSAKEQSIERYKELLEESRRDHEMMSAAHERDLLLMQNKIHVKTDDAFNKFKQAATSASQPPGSSAPSASDLRHLNELEDMVREQDAAMSALMERVRSSNADISRHKRALLDTKKQHEAEKMKMQETHDVMLNALRMKLAKKHKQVEATAGEADTHNVTILVEKRTAHYKDDIEDLKDEIAQLRRNLKQSEKTETTLKSELRKTLEEAEKKSQVIQRLKSDLHTKETESKDLREKMKRLLRNKGPDAGIKFGEDQPLKIKLSEGRKVEEDEIKPVDAGTKNLSRPSSASSKLPRSVYSSQDGEKNEKLKSEIVNLKREVENLKEKLKKKTEIPDKTTLEVAKWDVKKQWQSKVESLKSKLQDAEKQVTAQDKQIAALRVANSRLEKEKLRKPVIPLNQYTDDAAPPNGLEVKQHLHTIEELSSRLHDLGEENSDLKKMTTLPKNKLITEMQMKNQHLSNQMQDLQKELLTAGLRHETDETLASQFEDRENRMQGRILQLASENTQFQFEIEQIKHDVPRLQERVEFQQRFINLLKSEKAELQQRVDKLLIQ</sequence>
<dbReference type="PANTHER" id="PTHR18879:SF20">
    <property type="entry name" value="CENTROSOMAL PROTEIN OF 290 KDA"/>
    <property type="match status" value="1"/>
</dbReference>
<organism evidence="10 11">
    <name type="scientific">Ciona intestinalis</name>
    <name type="common">Transparent sea squirt</name>
    <name type="synonym">Ascidia intestinalis</name>
    <dbReference type="NCBI Taxonomy" id="7719"/>
    <lineage>
        <taxon>Eukaryota</taxon>
        <taxon>Metazoa</taxon>
        <taxon>Chordata</taxon>
        <taxon>Tunicata</taxon>
        <taxon>Ascidiacea</taxon>
        <taxon>Phlebobranchia</taxon>
        <taxon>Cionidae</taxon>
        <taxon>Ciona</taxon>
    </lineage>
</organism>
<dbReference type="Proteomes" id="UP000008144">
    <property type="component" value="Unassembled WGS sequence"/>
</dbReference>
<evidence type="ECO:0000313" key="10">
    <source>
        <dbReference type="Ensembl" id="ENSCINP00000014506.3"/>
    </source>
</evidence>
<dbReference type="HOGENOM" id="CLU_466585_0_0_1"/>
<dbReference type="AlphaFoldDB" id="F6WWE8"/>
<feature type="compositionally biased region" description="Polar residues" evidence="9">
    <location>
        <begin position="314"/>
        <end position="334"/>
    </location>
</feature>
<dbReference type="GO" id="GO:0030030">
    <property type="term" value="P:cell projection organization"/>
    <property type="evidence" value="ECO:0007669"/>
    <property type="project" value="UniProtKB-KW"/>
</dbReference>
<feature type="coiled-coil region" evidence="8">
    <location>
        <begin position="109"/>
        <end position="161"/>
    </location>
</feature>
<evidence type="ECO:0000256" key="9">
    <source>
        <dbReference type="SAM" id="MobiDB-lite"/>
    </source>
</evidence>
<dbReference type="GO" id="GO:0005813">
    <property type="term" value="C:centrosome"/>
    <property type="evidence" value="ECO:0007669"/>
    <property type="project" value="UniProtKB-SubCell"/>
</dbReference>
<evidence type="ECO:0000256" key="4">
    <source>
        <dbReference type="ARBA" id="ARBA00022794"/>
    </source>
</evidence>
<reference evidence="11" key="1">
    <citation type="journal article" date="2002" name="Science">
        <title>The draft genome of Ciona intestinalis: insights into chordate and vertebrate origins.</title>
        <authorList>
            <person name="Dehal P."/>
            <person name="Satou Y."/>
            <person name="Campbell R.K."/>
            <person name="Chapman J."/>
            <person name="Degnan B."/>
            <person name="De Tomaso A."/>
            <person name="Davidson B."/>
            <person name="Di Gregorio A."/>
            <person name="Gelpke M."/>
            <person name="Goodstein D.M."/>
            <person name="Harafuji N."/>
            <person name="Hastings K.E."/>
            <person name="Ho I."/>
            <person name="Hotta K."/>
            <person name="Huang W."/>
            <person name="Kawashima T."/>
            <person name="Lemaire P."/>
            <person name="Martinez D."/>
            <person name="Meinertzhagen I.A."/>
            <person name="Necula S."/>
            <person name="Nonaka M."/>
            <person name="Putnam N."/>
            <person name="Rash S."/>
            <person name="Saiga H."/>
            <person name="Satake M."/>
            <person name="Terry A."/>
            <person name="Yamada L."/>
            <person name="Wang H.G."/>
            <person name="Awazu S."/>
            <person name="Azumi K."/>
            <person name="Boore J."/>
            <person name="Branno M."/>
            <person name="Chin-Bow S."/>
            <person name="DeSantis R."/>
            <person name="Doyle S."/>
            <person name="Francino P."/>
            <person name="Keys D.N."/>
            <person name="Haga S."/>
            <person name="Hayashi H."/>
            <person name="Hino K."/>
            <person name="Imai K.S."/>
            <person name="Inaba K."/>
            <person name="Kano S."/>
            <person name="Kobayashi K."/>
            <person name="Kobayashi M."/>
            <person name="Lee B.I."/>
            <person name="Makabe K.W."/>
            <person name="Manohar C."/>
            <person name="Matassi G."/>
            <person name="Medina M."/>
            <person name="Mochizuki Y."/>
            <person name="Mount S."/>
            <person name="Morishita T."/>
            <person name="Miura S."/>
            <person name="Nakayama A."/>
            <person name="Nishizaka S."/>
            <person name="Nomoto H."/>
            <person name="Ohta F."/>
            <person name="Oishi K."/>
            <person name="Rigoutsos I."/>
            <person name="Sano M."/>
            <person name="Sasaki A."/>
            <person name="Sasakura Y."/>
            <person name="Shoguchi E."/>
            <person name="Shin-i T."/>
            <person name="Spagnuolo A."/>
            <person name="Stainier D."/>
            <person name="Suzuki M.M."/>
            <person name="Tassy O."/>
            <person name="Takatori N."/>
            <person name="Tokuoka M."/>
            <person name="Yagi K."/>
            <person name="Yoshizaki F."/>
            <person name="Wada S."/>
            <person name="Zhang C."/>
            <person name="Hyatt P.D."/>
            <person name="Larimer F."/>
            <person name="Detter C."/>
            <person name="Doggett N."/>
            <person name="Glavina T."/>
            <person name="Hawkins T."/>
            <person name="Richardson P."/>
            <person name="Lucas S."/>
            <person name="Kohara Y."/>
            <person name="Levine M."/>
            <person name="Satoh N."/>
            <person name="Rokhsar D.S."/>
        </authorList>
    </citation>
    <scope>NUCLEOTIDE SEQUENCE [LARGE SCALE GENOMIC DNA]</scope>
</reference>
<name>F6WWE8_CIOIN</name>
<dbReference type="Ensembl" id="ENSCINT00000014506.3">
    <property type="protein sequence ID" value="ENSCINP00000014506.3"/>
    <property type="gene ID" value="ENSCING00000007062.3"/>
</dbReference>
<reference evidence="10" key="3">
    <citation type="submission" date="2025-09" db="UniProtKB">
        <authorList>
            <consortium name="Ensembl"/>
        </authorList>
    </citation>
    <scope>IDENTIFICATION</scope>
</reference>
<evidence type="ECO:0000256" key="1">
    <source>
        <dbReference type="ARBA" id="ARBA00004120"/>
    </source>
</evidence>
<feature type="region of interest" description="Disordered" evidence="9">
    <location>
        <begin position="302"/>
        <end position="343"/>
    </location>
</feature>
<keyword evidence="3" id="KW-0963">Cytoplasm</keyword>
<proteinExistence type="predicted"/>
<keyword evidence="11" id="KW-1185">Reference proteome</keyword>
<keyword evidence="7" id="KW-0966">Cell projection</keyword>
<comment type="subcellular location">
    <subcellularLocation>
        <location evidence="1">Cytoplasm</location>
        <location evidence="1">Cytoskeleton</location>
        <location evidence="1">Cilium basal body</location>
    </subcellularLocation>
    <subcellularLocation>
        <location evidence="2">Cytoplasm</location>
        <location evidence="2">Cytoskeleton</location>
        <location evidence="2">Microtubule organizing center</location>
        <location evidence="2">Centrosome</location>
    </subcellularLocation>
</comment>
<dbReference type="STRING" id="7719.ENSCINP00000014506"/>
<evidence type="ECO:0000313" key="11">
    <source>
        <dbReference type="Proteomes" id="UP000008144"/>
    </source>
</evidence>
<reference evidence="10" key="2">
    <citation type="submission" date="2025-08" db="UniProtKB">
        <authorList>
            <consortium name="Ensembl"/>
        </authorList>
    </citation>
    <scope>IDENTIFICATION</scope>
</reference>
<evidence type="ECO:0008006" key="12">
    <source>
        <dbReference type="Google" id="ProtNLM"/>
    </source>
</evidence>
<protein>
    <recommendedName>
        <fullName evidence="12">Centrosomal protein of 162 kDa</fullName>
    </recommendedName>
</protein>
<dbReference type="GeneTree" id="ENSGT00730000111039"/>
<evidence type="ECO:0000256" key="6">
    <source>
        <dbReference type="ARBA" id="ARBA00023212"/>
    </source>
</evidence>
<evidence type="ECO:0000256" key="3">
    <source>
        <dbReference type="ARBA" id="ARBA00022490"/>
    </source>
</evidence>
<keyword evidence="4" id="KW-0970">Cilium biogenesis/degradation</keyword>
<evidence type="ECO:0000256" key="7">
    <source>
        <dbReference type="ARBA" id="ARBA00023273"/>
    </source>
</evidence>